<dbReference type="STRING" id="1219065.VPR01S_03_00960"/>
<dbReference type="CDD" id="cd06543">
    <property type="entry name" value="GH18_PF-ChiA-like"/>
    <property type="match status" value="1"/>
</dbReference>
<dbReference type="SUPFAM" id="SSF51445">
    <property type="entry name" value="(Trans)glycosidases"/>
    <property type="match status" value="1"/>
</dbReference>
<evidence type="ECO:0000313" key="2">
    <source>
        <dbReference type="EMBL" id="GAD66187.1"/>
    </source>
</evidence>
<dbReference type="PANTHER" id="PTHR42976:SF1">
    <property type="entry name" value="GH18 DOMAIN-CONTAINING PROTEIN-RELATED"/>
    <property type="match status" value="1"/>
</dbReference>
<feature type="domain" description="GH18" evidence="1">
    <location>
        <begin position="457"/>
        <end position="767"/>
    </location>
</feature>
<reference evidence="2 3" key="1">
    <citation type="submission" date="2013-09" db="EMBL/GenBank/DDBJ databases">
        <title>Whole genome shotgun sequence of Vibrio proteolyticus NBRC 13287.</title>
        <authorList>
            <person name="Isaki S."/>
            <person name="Hosoyama A."/>
            <person name="Numata M."/>
            <person name="Hashimoto M."/>
            <person name="Hosoyama Y."/>
            <person name="Tsuchikane K."/>
            <person name="Noguchi M."/>
            <person name="Hirakata S."/>
            <person name="Ichikawa N."/>
            <person name="Ohji S."/>
            <person name="Yamazoe A."/>
            <person name="Fujita N."/>
        </authorList>
    </citation>
    <scope>NUCLEOTIDE SEQUENCE [LARGE SCALE GENOMIC DNA]</scope>
    <source>
        <strain evidence="2 3">NBRC 13287</strain>
    </source>
</reference>
<dbReference type="Gene3D" id="3.20.20.80">
    <property type="entry name" value="Glycosidases"/>
    <property type="match status" value="1"/>
</dbReference>
<dbReference type="PANTHER" id="PTHR42976">
    <property type="entry name" value="BIFUNCTIONAL CHITINASE/LYSOZYME-RELATED"/>
    <property type="match status" value="1"/>
</dbReference>
<dbReference type="GO" id="GO:0005975">
    <property type="term" value="P:carbohydrate metabolic process"/>
    <property type="evidence" value="ECO:0007669"/>
    <property type="project" value="InterPro"/>
</dbReference>
<dbReference type="Proteomes" id="UP000016570">
    <property type="component" value="Unassembled WGS sequence"/>
</dbReference>
<sequence length="767" mass="83482">MKQNTYLFVAGTTLAITGAFLPVSALASELIVVQQSQTQAPQPAPVQTEVIVDSASANWSNLSIKITNTLAQDADIDGMVVTFVSPQDVTSVWGNFGGISYPNNIAVNSTPTAEGKFLIQVTTTYSDDSWINSMLAVGGAISLQFGLGVNATPETIQDVKVFLDGVETGDGQITLTAPTAPGSDVTDQKATATLSGPNGYQQSFSLDWQSSTTVDALTYGAYILDVNPVGAYPAKPARQEQTLTDENHQAELSWGYGEAIYPASFRLTLPANDLVDSTTLTMTNASSGEQSYYQAPYGRETLVDSLAHATAYHAELTGYRLNNLQHTLLMNGEQSFEFVADKDQIASPDVTETTQPVDTANFIETYIQLQGLPVNQSTTLTLVHSEQDIYQHPLQSGGPERFDLLRPGNYTVSAPVVEVDGKRYLLATTSLVSSEAGIATVQFVEQTDDQANILAPYKDTSINADWANGGMESLVDLANQSGNKHFTLAFVLGSEWNPDVCEALWGGQPDMKVSQQWGKKQIDDLRAAGGDVIISFGGANGRYLSQACATEDLLYAEYKKVIDTYQVYHLDFDVEMGRENDAAAMARMVGALTRLQADYPQLKVSFTLAAAPDIIRGFDEVVVPAAKAGINIDSVNPMTMSFGQWYHDTYVDDTAELAILTVEFLKDKMAVLYPELDEQALYQKLGMIPMQGLNDLTVDSISLQQAERLATWSKEKNLKYLSFWSINRDHSCNDAWASATCSSAKDGVPFQSESWQYSEAFLKFIKP</sequence>
<proteinExistence type="predicted"/>
<dbReference type="AlphaFoldDB" id="U2ZYL0"/>
<name>U2ZYL0_VIBPR</name>
<evidence type="ECO:0000313" key="3">
    <source>
        <dbReference type="Proteomes" id="UP000016570"/>
    </source>
</evidence>
<evidence type="ECO:0000259" key="1">
    <source>
        <dbReference type="PROSITE" id="PS51910"/>
    </source>
</evidence>
<dbReference type="PROSITE" id="PS51910">
    <property type="entry name" value="GH18_2"/>
    <property type="match status" value="1"/>
</dbReference>
<dbReference type="InterPro" id="IPR052750">
    <property type="entry name" value="GH18_Chitinase"/>
</dbReference>
<dbReference type="RefSeq" id="WP_021704177.1">
    <property type="nucleotide sequence ID" value="NZ_BATJ01000003.1"/>
</dbReference>
<dbReference type="eggNOG" id="COG3325">
    <property type="taxonomic scope" value="Bacteria"/>
</dbReference>
<keyword evidence="3" id="KW-1185">Reference proteome</keyword>
<comment type="caution">
    <text evidence="2">The sequence shown here is derived from an EMBL/GenBank/DDBJ whole genome shotgun (WGS) entry which is preliminary data.</text>
</comment>
<gene>
    <name evidence="2" type="ORF">VPR01S_03_00960</name>
</gene>
<organism evidence="2 3">
    <name type="scientific">Vibrio proteolyticus NBRC 13287</name>
    <dbReference type="NCBI Taxonomy" id="1219065"/>
    <lineage>
        <taxon>Bacteria</taxon>
        <taxon>Pseudomonadati</taxon>
        <taxon>Pseudomonadota</taxon>
        <taxon>Gammaproteobacteria</taxon>
        <taxon>Vibrionales</taxon>
        <taxon>Vibrionaceae</taxon>
        <taxon>Vibrio</taxon>
    </lineage>
</organism>
<dbReference type="InterPro" id="IPR001223">
    <property type="entry name" value="Glyco_hydro18_cat"/>
</dbReference>
<dbReference type="InterPro" id="IPR017853">
    <property type="entry name" value="GH"/>
</dbReference>
<dbReference type="EMBL" id="BATJ01000003">
    <property type="protein sequence ID" value="GAD66187.1"/>
    <property type="molecule type" value="Genomic_DNA"/>
</dbReference>
<protein>
    <recommendedName>
        <fullName evidence="1">GH18 domain-containing protein</fullName>
    </recommendedName>
</protein>
<accession>U2ZYL0</accession>